<comment type="caution">
    <text evidence="2">The sequence shown here is derived from an EMBL/GenBank/DDBJ whole genome shotgun (WGS) entry which is preliminary data.</text>
</comment>
<keyword evidence="1" id="KW-1133">Transmembrane helix</keyword>
<dbReference type="EMBL" id="JAGYPE020000013">
    <property type="protein sequence ID" value="MCH6265849.1"/>
    <property type="molecule type" value="Genomic_DNA"/>
</dbReference>
<dbReference type="AlphaFoldDB" id="A0A942T3U9"/>
<keyword evidence="1" id="KW-0472">Membrane</keyword>
<sequence length="316" mass="35181">MSNLSDKELLEMMADFPKHELSTKQRTDMLKRISEAGTIKPRKPFNIQRLGAMAALFILALIAPIFYFTNTAEEKNPGSGSSVITKAQEGDYFALKNEEGKPIYAGSNFGITNKVSLLAPQDWIAKDKGTVAKMMIFLWGNYDYSKSLKVDAVHVKTGVKEHLAETPLSGGIYGTDAHTVTTFKPLPFSGVWNLQFTVGDKKVGAFSIYVKEPYITIGKSTLMISAEDLYAGFYEHEFIEVEGSNLPDEIELEIFQLETAEESKFTFKKVADYTTTDGKHITEYGGGFTIKKSGKYRFTVLQQSEAVEVRKPVDGK</sequence>
<keyword evidence="4" id="KW-1185">Reference proteome</keyword>
<accession>A0A942T3U9</accession>
<evidence type="ECO:0000313" key="4">
    <source>
        <dbReference type="Proteomes" id="UP000677265"/>
    </source>
</evidence>
<name>A0A942T3U9_9BACI</name>
<gene>
    <name evidence="3" type="ORF">KHB02_009900</name>
    <name evidence="2" type="ORF">KHB02_24905</name>
</gene>
<organism evidence="2">
    <name type="scientific">Neobacillus citreus</name>
    <dbReference type="NCBI Taxonomy" id="2833578"/>
    <lineage>
        <taxon>Bacteria</taxon>
        <taxon>Bacillati</taxon>
        <taxon>Bacillota</taxon>
        <taxon>Bacilli</taxon>
        <taxon>Bacillales</taxon>
        <taxon>Bacillaceae</taxon>
        <taxon>Neobacillus</taxon>
    </lineage>
</organism>
<dbReference type="EMBL" id="JAGYPE010000005">
    <property type="protein sequence ID" value="MBS4184618.1"/>
    <property type="molecule type" value="Genomic_DNA"/>
</dbReference>
<evidence type="ECO:0008006" key="5">
    <source>
        <dbReference type="Google" id="ProtNLM"/>
    </source>
</evidence>
<dbReference type="RefSeq" id="WP_213144539.1">
    <property type="nucleotide sequence ID" value="NZ_JAGYPE020000013.1"/>
</dbReference>
<reference evidence="2" key="1">
    <citation type="submission" date="2021-05" db="EMBL/GenBank/DDBJ databases">
        <title>Novel Bacillus species.</title>
        <authorList>
            <person name="Liu G."/>
        </authorList>
    </citation>
    <scope>NUCLEOTIDE SEQUENCE</scope>
    <source>
        <strain evidence="2 4">FJAT-50051</strain>
    </source>
</reference>
<dbReference type="Proteomes" id="UP000677265">
    <property type="component" value="Unassembled WGS sequence"/>
</dbReference>
<protein>
    <recommendedName>
        <fullName evidence="5">DUF4871 domain-containing protein</fullName>
    </recommendedName>
</protein>
<proteinExistence type="predicted"/>
<evidence type="ECO:0000313" key="3">
    <source>
        <dbReference type="EMBL" id="MCH6265849.1"/>
    </source>
</evidence>
<feature type="transmembrane region" description="Helical" evidence="1">
    <location>
        <begin position="50"/>
        <end position="69"/>
    </location>
</feature>
<evidence type="ECO:0000256" key="1">
    <source>
        <dbReference type="SAM" id="Phobius"/>
    </source>
</evidence>
<dbReference type="Gene3D" id="2.60.40.3830">
    <property type="match status" value="1"/>
</dbReference>
<keyword evidence="1" id="KW-0812">Transmembrane</keyword>
<evidence type="ECO:0000313" key="2">
    <source>
        <dbReference type="EMBL" id="MBS4184618.1"/>
    </source>
</evidence>